<protein>
    <submittedName>
        <fullName evidence="2">Uncharacterized protein</fullName>
    </submittedName>
</protein>
<keyword evidence="3" id="KW-1185">Reference proteome</keyword>
<accession>A0AAX6EW90</accession>
<evidence type="ECO:0000313" key="3">
    <source>
        <dbReference type="Proteomes" id="UP001140949"/>
    </source>
</evidence>
<reference evidence="2" key="1">
    <citation type="journal article" date="2023" name="GigaByte">
        <title>Genome assembly of the bearded iris, Iris pallida Lam.</title>
        <authorList>
            <person name="Bruccoleri R.E."/>
            <person name="Oakeley E.J."/>
            <person name="Faust A.M.E."/>
            <person name="Altorfer M."/>
            <person name="Dessus-Babus S."/>
            <person name="Burckhardt D."/>
            <person name="Oertli M."/>
            <person name="Naumann U."/>
            <person name="Petersen F."/>
            <person name="Wong J."/>
        </authorList>
    </citation>
    <scope>NUCLEOTIDE SEQUENCE</scope>
    <source>
        <strain evidence="2">GSM-AAB239-AS_SAM_17_03QT</strain>
    </source>
</reference>
<feature type="compositionally biased region" description="Low complexity" evidence="1">
    <location>
        <begin position="69"/>
        <end position="79"/>
    </location>
</feature>
<dbReference type="Proteomes" id="UP001140949">
    <property type="component" value="Unassembled WGS sequence"/>
</dbReference>
<reference evidence="2" key="2">
    <citation type="submission" date="2023-04" db="EMBL/GenBank/DDBJ databases">
        <authorList>
            <person name="Bruccoleri R.E."/>
            <person name="Oakeley E.J."/>
            <person name="Faust A.-M."/>
            <person name="Dessus-Babus S."/>
            <person name="Altorfer M."/>
            <person name="Burckhardt D."/>
            <person name="Oertli M."/>
            <person name="Naumann U."/>
            <person name="Petersen F."/>
            <person name="Wong J."/>
        </authorList>
    </citation>
    <scope>NUCLEOTIDE SEQUENCE</scope>
    <source>
        <strain evidence="2">GSM-AAB239-AS_SAM_17_03QT</strain>
        <tissue evidence="2">Leaf</tissue>
    </source>
</reference>
<organism evidence="2 3">
    <name type="scientific">Iris pallida</name>
    <name type="common">Sweet iris</name>
    <dbReference type="NCBI Taxonomy" id="29817"/>
    <lineage>
        <taxon>Eukaryota</taxon>
        <taxon>Viridiplantae</taxon>
        <taxon>Streptophyta</taxon>
        <taxon>Embryophyta</taxon>
        <taxon>Tracheophyta</taxon>
        <taxon>Spermatophyta</taxon>
        <taxon>Magnoliopsida</taxon>
        <taxon>Liliopsida</taxon>
        <taxon>Asparagales</taxon>
        <taxon>Iridaceae</taxon>
        <taxon>Iridoideae</taxon>
        <taxon>Irideae</taxon>
        <taxon>Iris</taxon>
    </lineage>
</organism>
<dbReference type="AlphaFoldDB" id="A0AAX6EW90"/>
<dbReference type="EMBL" id="JANAVB010033619">
    <property type="protein sequence ID" value="KAJ6808055.1"/>
    <property type="molecule type" value="Genomic_DNA"/>
</dbReference>
<name>A0AAX6EW90_IRIPA</name>
<comment type="caution">
    <text evidence="2">The sequence shown here is derived from an EMBL/GenBank/DDBJ whole genome shotgun (WGS) entry which is preliminary data.</text>
</comment>
<sequence>MPTTTFVIDTTLPLFRPFHHRHQPQDQPHHHHRRHPAEPTTPTIWPNCRSPTSAASPSTNDPSLTAGFVVRRVQARQAAPRPPPKQPDIQ</sequence>
<feature type="compositionally biased region" description="Pro residues" evidence="1">
    <location>
        <begin position="80"/>
        <end position="90"/>
    </location>
</feature>
<evidence type="ECO:0000313" key="2">
    <source>
        <dbReference type="EMBL" id="KAJ6808055.1"/>
    </source>
</evidence>
<feature type="region of interest" description="Disordered" evidence="1">
    <location>
        <begin position="16"/>
        <end position="90"/>
    </location>
</feature>
<proteinExistence type="predicted"/>
<gene>
    <name evidence="2" type="ORF">M6B38_168200</name>
</gene>
<feature type="compositionally biased region" description="Polar residues" evidence="1">
    <location>
        <begin position="40"/>
        <end position="63"/>
    </location>
</feature>
<evidence type="ECO:0000256" key="1">
    <source>
        <dbReference type="SAM" id="MobiDB-lite"/>
    </source>
</evidence>